<reference evidence="3 4" key="1">
    <citation type="submission" date="2018-06" db="EMBL/GenBank/DDBJ databases">
        <title>Genomic Encyclopedia of Type Strains, Phase III (KMG-III): the genomes of soil and plant-associated and newly described type strains.</title>
        <authorList>
            <person name="Whitman W."/>
        </authorList>
    </citation>
    <scope>NUCLEOTIDE SEQUENCE [LARGE SCALE GENOMIC DNA]</scope>
    <source>
        <strain evidence="3 4">ORS 1419</strain>
    </source>
</reference>
<comment type="caution">
    <text evidence="3">The sequence shown here is derived from an EMBL/GenBank/DDBJ whole genome shotgun (WGS) entry which is preliminary data.</text>
</comment>
<dbReference type="EMBL" id="QJTF01000007">
    <property type="protein sequence ID" value="PYE88513.1"/>
    <property type="molecule type" value="Genomic_DNA"/>
</dbReference>
<dbReference type="InterPro" id="IPR051803">
    <property type="entry name" value="TA_system_RelE-like_toxin"/>
</dbReference>
<dbReference type="PANTHER" id="PTHR33755">
    <property type="entry name" value="TOXIN PARE1-RELATED"/>
    <property type="match status" value="1"/>
</dbReference>
<evidence type="ECO:0000256" key="1">
    <source>
        <dbReference type="ARBA" id="ARBA00006226"/>
    </source>
</evidence>
<organism evidence="3 4">
    <name type="scientific">Phyllobacterium leguminum</name>
    <dbReference type="NCBI Taxonomy" id="314237"/>
    <lineage>
        <taxon>Bacteria</taxon>
        <taxon>Pseudomonadati</taxon>
        <taxon>Pseudomonadota</taxon>
        <taxon>Alphaproteobacteria</taxon>
        <taxon>Hyphomicrobiales</taxon>
        <taxon>Phyllobacteriaceae</taxon>
        <taxon>Phyllobacterium</taxon>
    </lineage>
</organism>
<dbReference type="InterPro" id="IPR007712">
    <property type="entry name" value="RelE/ParE_toxin"/>
</dbReference>
<name>A0A318T3I7_9HYPH</name>
<dbReference type="PANTHER" id="PTHR33755:SF6">
    <property type="entry name" value="PLASMID STABILIZATION SYSTEM PROTEIN"/>
    <property type="match status" value="1"/>
</dbReference>
<dbReference type="AlphaFoldDB" id="A0A318T3I7"/>
<evidence type="ECO:0000313" key="4">
    <source>
        <dbReference type="Proteomes" id="UP000247454"/>
    </source>
</evidence>
<protein>
    <submittedName>
        <fullName evidence="3">Toxin ParE1/3/4</fullName>
    </submittedName>
</protein>
<keyword evidence="4" id="KW-1185">Reference proteome</keyword>
<dbReference type="Pfam" id="PF05016">
    <property type="entry name" value="ParE_toxin"/>
    <property type="match status" value="1"/>
</dbReference>
<evidence type="ECO:0000313" key="3">
    <source>
        <dbReference type="EMBL" id="PYE88513.1"/>
    </source>
</evidence>
<accession>A0A318T3I7</accession>
<proteinExistence type="inferred from homology"/>
<keyword evidence="2" id="KW-1277">Toxin-antitoxin system</keyword>
<dbReference type="NCBIfam" id="TIGR02385">
    <property type="entry name" value="RelE_StbE"/>
    <property type="match status" value="1"/>
</dbReference>
<sequence length="71" mass="8049">MALAMRDGIEHQVEQLRIFPYSGREGRAKGSREMVVSRTPFIVVYTVEDTITLVRVLHGAQQWPPHGEDSV</sequence>
<dbReference type="InterPro" id="IPR035093">
    <property type="entry name" value="RelE/ParE_toxin_dom_sf"/>
</dbReference>
<dbReference type="Gene3D" id="3.30.2310.20">
    <property type="entry name" value="RelE-like"/>
    <property type="match status" value="1"/>
</dbReference>
<dbReference type="Proteomes" id="UP000247454">
    <property type="component" value="Unassembled WGS sequence"/>
</dbReference>
<evidence type="ECO:0000256" key="2">
    <source>
        <dbReference type="ARBA" id="ARBA00022649"/>
    </source>
</evidence>
<gene>
    <name evidence="3" type="ORF">C7477_107156</name>
</gene>
<comment type="similarity">
    <text evidence="1">Belongs to the RelE toxin family.</text>
</comment>